<keyword evidence="1" id="KW-1185">Reference proteome</keyword>
<accession>A0A914E114</accession>
<dbReference type="Proteomes" id="UP000887540">
    <property type="component" value="Unplaced"/>
</dbReference>
<sequence length="81" mass="9359">MAANNGYRQVLLDILVVDVMTEKVDESVYSDVLQWQQGYDPYASKNGHKLKHKNWQLSEVSLTLKSWSTYELLLTALSIKR</sequence>
<protein>
    <submittedName>
        <fullName evidence="2">Uncharacterized protein</fullName>
    </submittedName>
</protein>
<evidence type="ECO:0000313" key="2">
    <source>
        <dbReference type="WBParaSite" id="ACRNAN_scaffold4895.g19060.t1"/>
    </source>
</evidence>
<organism evidence="1 2">
    <name type="scientific">Acrobeloides nanus</name>
    <dbReference type="NCBI Taxonomy" id="290746"/>
    <lineage>
        <taxon>Eukaryota</taxon>
        <taxon>Metazoa</taxon>
        <taxon>Ecdysozoa</taxon>
        <taxon>Nematoda</taxon>
        <taxon>Chromadorea</taxon>
        <taxon>Rhabditida</taxon>
        <taxon>Tylenchina</taxon>
        <taxon>Cephalobomorpha</taxon>
        <taxon>Cephaloboidea</taxon>
        <taxon>Cephalobidae</taxon>
        <taxon>Acrobeloides</taxon>
    </lineage>
</organism>
<reference evidence="2" key="1">
    <citation type="submission" date="2022-11" db="UniProtKB">
        <authorList>
            <consortium name="WormBaseParasite"/>
        </authorList>
    </citation>
    <scope>IDENTIFICATION</scope>
</reference>
<proteinExistence type="predicted"/>
<dbReference type="AlphaFoldDB" id="A0A914E114"/>
<name>A0A914E114_9BILA</name>
<evidence type="ECO:0000313" key="1">
    <source>
        <dbReference type="Proteomes" id="UP000887540"/>
    </source>
</evidence>
<dbReference type="WBParaSite" id="ACRNAN_scaffold4895.g19060.t1">
    <property type="protein sequence ID" value="ACRNAN_scaffold4895.g19060.t1"/>
    <property type="gene ID" value="ACRNAN_scaffold4895.g19060"/>
</dbReference>